<feature type="compositionally biased region" description="Basic and acidic residues" evidence="1">
    <location>
        <begin position="632"/>
        <end position="645"/>
    </location>
</feature>
<feature type="compositionally biased region" description="Basic and acidic residues" evidence="1">
    <location>
        <begin position="790"/>
        <end position="827"/>
    </location>
</feature>
<proteinExistence type="predicted"/>
<feature type="compositionally biased region" description="Low complexity" evidence="1">
    <location>
        <begin position="437"/>
        <end position="447"/>
    </location>
</feature>
<feature type="region of interest" description="Disordered" evidence="1">
    <location>
        <begin position="518"/>
        <end position="593"/>
    </location>
</feature>
<evidence type="ECO:0000313" key="3">
    <source>
        <dbReference type="EMBL" id="KAK9797025.1"/>
    </source>
</evidence>
<evidence type="ECO:0000313" key="4">
    <source>
        <dbReference type="Proteomes" id="UP001465755"/>
    </source>
</evidence>
<gene>
    <name evidence="3" type="ORF">WJX73_009355</name>
</gene>
<accession>A0AAW1NV33</accession>
<feature type="compositionally biased region" description="Polar residues" evidence="1">
    <location>
        <begin position="711"/>
        <end position="727"/>
    </location>
</feature>
<keyword evidence="2" id="KW-0472">Membrane</keyword>
<dbReference type="Proteomes" id="UP001465755">
    <property type="component" value="Unassembled WGS sequence"/>
</dbReference>
<feature type="region of interest" description="Disordered" evidence="1">
    <location>
        <begin position="479"/>
        <end position="501"/>
    </location>
</feature>
<dbReference type="Gene3D" id="2.170.15.10">
    <property type="entry name" value="Proaerolysin, chain A, domain 3"/>
    <property type="match status" value="1"/>
</dbReference>
<keyword evidence="2" id="KW-0812">Transmembrane</keyword>
<feature type="compositionally biased region" description="Polar residues" evidence="1">
    <location>
        <begin position="737"/>
        <end position="753"/>
    </location>
</feature>
<feature type="region of interest" description="Disordered" evidence="1">
    <location>
        <begin position="418"/>
        <end position="447"/>
    </location>
</feature>
<keyword evidence="4" id="KW-1185">Reference proteome</keyword>
<feature type="compositionally biased region" description="Low complexity" evidence="1">
    <location>
        <begin position="490"/>
        <end position="501"/>
    </location>
</feature>
<protein>
    <submittedName>
        <fullName evidence="3">Uncharacterized protein</fullName>
    </submittedName>
</protein>
<dbReference type="InterPro" id="IPR036404">
    <property type="entry name" value="Jacalin-like_lectin_dom_sf"/>
</dbReference>
<evidence type="ECO:0000256" key="2">
    <source>
        <dbReference type="SAM" id="Phobius"/>
    </source>
</evidence>
<feature type="compositionally biased region" description="Basic and acidic residues" evidence="1">
    <location>
        <begin position="754"/>
        <end position="768"/>
    </location>
</feature>
<feature type="region of interest" description="Disordered" evidence="1">
    <location>
        <begin position="840"/>
        <end position="871"/>
    </location>
</feature>
<dbReference type="SUPFAM" id="SSF51101">
    <property type="entry name" value="Mannose-binding lectins"/>
    <property type="match status" value="1"/>
</dbReference>
<sequence>MLQSRRKRAYPEQFRLEKRRNSTLRRSGIREKSEAARLVTEHLSLELTFLRSLIKHNSTRIRITAFASSQQSVGANQGGTPAVLYGCNDTGATVESIAVWANDDFIRGMQVFLSDGRTSLFGCVNTTLPSGPFIGCLDSDIRNANFTFAAGETITALTAWPGTYTGSSARSDSDRTRAGALNFTTSQGRVFDVGMTIQRPASTAVDVGSGIFCGVNQIAGDDVNSIGFMFLEPVSSSVITNTTYVGIPAAQVESNGLNATIDNVSVDNVTLDNSMNSSWHSYSSHQLMSQQLSVNWSQAAGLDSILNSSVSAGMPQLALSNNNRTLQGWTVANSTDQQRVASSDVSVPWTYDVDVPGGAIIDATASTYQASITDVSYTADLTVLLNTGANFTVPIQGVFSGTSYTPIGVDTAVVKAAPPPAPPAASSSTQAGNYAPSTEQGTSGSGSSTNGAAIALGILLGVVSCLFFITLFLLVRDRRRKRESPETDSESGTQSGNTSNSSTLYLLWGSLRGNSRFWRGPRSRSSRGTQRSVDPRDFGVPDVALSESDVLGAQPVPESYPNPKDSMDLDPEAGAAGAELKGKGTDCKGSQAQRGSVPYTLYRNLRLDSIRSALGLGRRPSADAQAQQGGVEMRDNELADPKADAAADTPTARNVSGVHWGFPVGQQQQQQKSSADPATPPAKSAFHQSCDPVLTDNPAFDGEEAQDEPALTNNPTFERDSASNNGETGFVDCEDSISVSGASQTGHGSSSGATEEHFVEPKYLRPGHEDDDNLLVEPTHGRIQGFGSRPEPEHVMEDSKRQGKKVVEHEETSIRLGERPRTPQPDKRIMVEDVPVALGGKYRAPDTKNQVQFDEMPLQLGSKYKTQGRNE</sequence>
<feature type="region of interest" description="Disordered" evidence="1">
    <location>
        <begin position="618"/>
        <end position="827"/>
    </location>
</feature>
<dbReference type="Gene3D" id="2.100.10.30">
    <property type="entry name" value="Jacalin-like lectin domain"/>
    <property type="match status" value="1"/>
</dbReference>
<organism evidence="3 4">
    <name type="scientific">Symbiochloris irregularis</name>
    <dbReference type="NCBI Taxonomy" id="706552"/>
    <lineage>
        <taxon>Eukaryota</taxon>
        <taxon>Viridiplantae</taxon>
        <taxon>Chlorophyta</taxon>
        <taxon>core chlorophytes</taxon>
        <taxon>Trebouxiophyceae</taxon>
        <taxon>Trebouxiales</taxon>
        <taxon>Trebouxiaceae</taxon>
        <taxon>Symbiochloris</taxon>
    </lineage>
</organism>
<name>A0AAW1NV33_9CHLO</name>
<dbReference type="EMBL" id="JALJOQ010000111">
    <property type="protein sequence ID" value="KAK9797025.1"/>
    <property type="molecule type" value="Genomic_DNA"/>
</dbReference>
<comment type="caution">
    <text evidence="3">The sequence shown here is derived from an EMBL/GenBank/DDBJ whole genome shotgun (WGS) entry which is preliminary data.</text>
</comment>
<reference evidence="3 4" key="1">
    <citation type="journal article" date="2024" name="Nat. Commun.">
        <title>Phylogenomics reveals the evolutionary origins of lichenization in chlorophyte algae.</title>
        <authorList>
            <person name="Puginier C."/>
            <person name="Libourel C."/>
            <person name="Otte J."/>
            <person name="Skaloud P."/>
            <person name="Haon M."/>
            <person name="Grisel S."/>
            <person name="Petersen M."/>
            <person name="Berrin J.G."/>
            <person name="Delaux P.M."/>
            <person name="Dal Grande F."/>
            <person name="Keller J."/>
        </authorList>
    </citation>
    <scope>NUCLEOTIDE SEQUENCE [LARGE SCALE GENOMIC DNA]</scope>
    <source>
        <strain evidence="3 4">SAG 2036</strain>
    </source>
</reference>
<dbReference type="AlphaFoldDB" id="A0AAW1NV33"/>
<feature type="transmembrane region" description="Helical" evidence="2">
    <location>
        <begin position="452"/>
        <end position="475"/>
    </location>
</feature>
<evidence type="ECO:0000256" key="1">
    <source>
        <dbReference type="SAM" id="MobiDB-lite"/>
    </source>
</evidence>
<keyword evidence="2" id="KW-1133">Transmembrane helix</keyword>